<evidence type="ECO:0000256" key="1">
    <source>
        <dbReference type="SAM" id="MobiDB-lite"/>
    </source>
</evidence>
<dbReference type="Proteomes" id="UP001187415">
    <property type="component" value="Unassembled WGS sequence"/>
</dbReference>
<evidence type="ECO:0000313" key="3">
    <source>
        <dbReference type="Proteomes" id="UP001187415"/>
    </source>
</evidence>
<organism evidence="2 3">
    <name type="scientific">Channa striata</name>
    <name type="common">Snakehead murrel</name>
    <name type="synonym">Ophicephalus striatus</name>
    <dbReference type="NCBI Taxonomy" id="64152"/>
    <lineage>
        <taxon>Eukaryota</taxon>
        <taxon>Metazoa</taxon>
        <taxon>Chordata</taxon>
        <taxon>Craniata</taxon>
        <taxon>Vertebrata</taxon>
        <taxon>Euteleostomi</taxon>
        <taxon>Actinopterygii</taxon>
        <taxon>Neopterygii</taxon>
        <taxon>Teleostei</taxon>
        <taxon>Neoteleostei</taxon>
        <taxon>Acanthomorphata</taxon>
        <taxon>Anabantaria</taxon>
        <taxon>Anabantiformes</taxon>
        <taxon>Channoidei</taxon>
        <taxon>Channidae</taxon>
        <taxon>Channa</taxon>
    </lineage>
</organism>
<feature type="region of interest" description="Disordered" evidence="1">
    <location>
        <begin position="17"/>
        <end position="76"/>
    </location>
</feature>
<proteinExistence type="predicted"/>
<dbReference type="EMBL" id="JAUPFM010000022">
    <property type="protein sequence ID" value="KAK2815784.1"/>
    <property type="molecule type" value="Genomic_DNA"/>
</dbReference>
<evidence type="ECO:0000313" key="2">
    <source>
        <dbReference type="EMBL" id="KAK2815784.1"/>
    </source>
</evidence>
<comment type="caution">
    <text evidence="2">The sequence shown here is derived from an EMBL/GenBank/DDBJ whole genome shotgun (WGS) entry which is preliminary data.</text>
</comment>
<reference evidence="2" key="1">
    <citation type="submission" date="2023-07" db="EMBL/GenBank/DDBJ databases">
        <title>Chromosome-level Genome Assembly of Striped Snakehead (Channa striata).</title>
        <authorList>
            <person name="Liu H."/>
        </authorList>
    </citation>
    <scope>NUCLEOTIDE SEQUENCE</scope>
    <source>
        <strain evidence="2">Gz</strain>
        <tissue evidence="2">Muscle</tissue>
    </source>
</reference>
<dbReference type="AlphaFoldDB" id="A0AA88INF0"/>
<keyword evidence="3" id="KW-1185">Reference proteome</keyword>
<sequence length="92" mass="10104">MVRDFVPSQPLSLSQAELRWAAGHPRQRPGWTGGAKADPESSSPGSREVAARLTSMLTSRSVSARSRPSRRRTSCSAERRVVCLRVCLSRPL</sequence>
<name>A0AA88INF0_CHASR</name>
<gene>
    <name evidence="2" type="ORF">Q5P01_026251</name>
</gene>
<protein>
    <submittedName>
        <fullName evidence="2">Uncharacterized protein</fullName>
    </submittedName>
</protein>
<accession>A0AA88INF0</accession>